<protein>
    <submittedName>
        <fullName evidence="2">Uncharacterized protein</fullName>
    </submittedName>
</protein>
<evidence type="ECO:0000256" key="1">
    <source>
        <dbReference type="SAM" id="MobiDB-lite"/>
    </source>
</evidence>
<accession>A0A6G1E1S9</accession>
<sequence length="82" mass="8657">MRSSAGVPRRRSEEAPKTGMALASECQHPAPSSTVRVLRPPLSPLMALKKYHSSSPLLLATAGTKPLVKPRGSAEWPNVAAA</sequence>
<feature type="region of interest" description="Disordered" evidence="1">
    <location>
        <begin position="1"/>
        <end position="35"/>
    </location>
</feature>
<evidence type="ECO:0000313" key="3">
    <source>
        <dbReference type="Proteomes" id="UP000479710"/>
    </source>
</evidence>
<dbReference type="AlphaFoldDB" id="A0A6G1E1S9"/>
<keyword evidence="3" id="KW-1185">Reference proteome</keyword>
<name>A0A6G1E1S9_9ORYZ</name>
<proteinExistence type="predicted"/>
<dbReference type="Proteomes" id="UP000479710">
    <property type="component" value="Unassembled WGS sequence"/>
</dbReference>
<dbReference type="EMBL" id="SPHZ02000005">
    <property type="protein sequence ID" value="KAF0918657.1"/>
    <property type="molecule type" value="Genomic_DNA"/>
</dbReference>
<reference evidence="2 3" key="1">
    <citation type="submission" date="2019-11" db="EMBL/GenBank/DDBJ databases">
        <title>Whole genome sequence of Oryza granulata.</title>
        <authorList>
            <person name="Li W."/>
        </authorList>
    </citation>
    <scope>NUCLEOTIDE SEQUENCE [LARGE SCALE GENOMIC DNA]</scope>
    <source>
        <strain evidence="3">cv. Menghai</strain>
        <tissue evidence="2">Leaf</tissue>
    </source>
</reference>
<evidence type="ECO:0000313" key="2">
    <source>
        <dbReference type="EMBL" id="KAF0918657.1"/>
    </source>
</evidence>
<comment type="caution">
    <text evidence="2">The sequence shown here is derived from an EMBL/GenBank/DDBJ whole genome shotgun (WGS) entry which is preliminary data.</text>
</comment>
<gene>
    <name evidence="2" type="ORF">E2562_025591</name>
</gene>
<organism evidence="2 3">
    <name type="scientific">Oryza meyeriana var. granulata</name>
    <dbReference type="NCBI Taxonomy" id="110450"/>
    <lineage>
        <taxon>Eukaryota</taxon>
        <taxon>Viridiplantae</taxon>
        <taxon>Streptophyta</taxon>
        <taxon>Embryophyta</taxon>
        <taxon>Tracheophyta</taxon>
        <taxon>Spermatophyta</taxon>
        <taxon>Magnoliopsida</taxon>
        <taxon>Liliopsida</taxon>
        <taxon>Poales</taxon>
        <taxon>Poaceae</taxon>
        <taxon>BOP clade</taxon>
        <taxon>Oryzoideae</taxon>
        <taxon>Oryzeae</taxon>
        <taxon>Oryzinae</taxon>
        <taxon>Oryza</taxon>
        <taxon>Oryza meyeriana</taxon>
    </lineage>
</organism>